<proteinExistence type="predicted"/>
<evidence type="ECO:0000313" key="2">
    <source>
        <dbReference type="Proteomes" id="UP001165586"/>
    </source>
</evidence>
<dbReference type="Pfam" id="PF10282">
    <property type="entry name" value="Lactonase"/>
    <property type="match status" value="1"/>
</dbReference>
<dbReference type="Proteomes" id="UP001165586">
    <property type="component" value="Unassembled WGS sequence"/>
</dbReference>
<keyword evidence="2" id="KW-1185">Reference proteome</keyword>
<reference evidence="1" key="1">
    <citation type="submission" date="2022-08" db="EMBL/GenBank/DDBJ databases">
        <authorList>
            <person name="Deng Y."/>
            <person name="Han X.-F."/>
            <person name="Zhang Y.-Q."/>
        </authorList>
    </citation>
    <scope>NUCLEOTIDE SEQUENCE</scope>
    <source>
        <strain evidence="1">CPCC 203386</strain>
    </source>
</reference>
<dbReference type="InterPro" id="IPR015943">
    <property type="entry name" value="WD40/YVTN_repeat-like_dom_sf"/>
</dbReference>
<dbReference type="InterPro" id="IPR011045">
    <property type="entry name" value="N2O_reductase_N"/>
</dbReference>
<evidence type="ECO:0000313" key="1">
    <source>
        <dbReference type="EMBL" id="MCS5734674.1"/>
    </source>
</evidence>
<dbReference type="InterPro" id="IPR011964">
    <property type="entry name" value="YVTN_b-propeller_repeat"/>
</dbReference>
<comment type="caution">
    <text evidence="1">The sequence shown here is derived from an EMBL/GenBank/DDBJ whole genome shotgun (WGS) entry which is preliminary data.</text>
</comment>
<dbReference type="EMBL" id="JANLCJ010000004">
    <property type="protein sequence ID" value="MCS5734674.1"/>
    <property type="molecule type" value="Genomic_DNA"/>
</dbReference>
<sequence length="661" mass="67466">MYSSLVVRVAATVSVVAALLVGVVVLPVSVSPASAAVFVTALIPVPSAGGREAGPFGVAVDPDTQQAYVANSANDTVSVIDTRTRTLTTTVPGTFTGARAVAIDAAHHQAYVVNSGSATVSVIDTITNRVTTVIPSTGFSDVPYAIDVDTTSGRAYVSSLLKSVVSVIDTATNTVLKVIPHDATNGIGSQPTDVAVDATTHRAYVANNGDDTVSVVDTTSDSVITVLPHDETRGIGSEPSQIAIDQDAHRAFVSNYASGTVSVIDTTTDTVIAVLPHDPANGIGDTPEAVSVDSASHQLLVASNTQITAFDTVTLNVTGIMRSGTDGDYGTGIRGIAADPVHHQAFVTGETSNTVAVVDSTGTLSRRGGADRFEVSAAISAAEFSPGVDVAYIASGTAFADALSGSAAAGSRGAPVLLTATDTLPTSIRTELTRLKPKKIIVLGGTASINDTVLTTLAAYSPTVTRLAGPDRYAVAAEVSHDTFTPGLDLAYVASGEVFPDALAGSAVAGAKHAPVLLTTKNTLPKATTDELTRLHPLAIIILGGPNTITTDLENHLRDYAPTVRLAGADRFDVAATTATATYPTGTDTVYIASGAVFPDALSGSPAAADNNAPVLLTTKDTLPTATTTALTQLHPTRLIVLGGPNTISDAVYESLRGYLR</sequence>
<organism evidence="1 2">
    <name type="scientific">Herbiconiux daphne</name>
    <dbReference type="NCBI Taxonomy" id="2970914"/>
    <lineage>
        <taxon>Bacteria</taxon>
        <taxon>Bacillati</taxon>
        <taxon>Actinomycetota</taxon>
        <taxon>Actinomycetes</taxon>
        <taxon>Micrococcales</taxon>
        <taxon>Microbacteriaceae</taxon>
        <taxon>Herbiconiux</taxon>
    </lineage>
</organism>
<dbReference type="InterPro" id="IPR019405">
    <property type="entry name" value="Lactonase_7-beta_prop"/>
</dbReference>
<dbReference type="Gene3D" id="2.130.10.10">
    <property type="entry name" value="YVTN repeat-like/Quinoprotein amine dehydrogenase"/>
    <property type="match status" value="2"/>
</dbReference>
<dbReference type="RefSeq" id="WP_259539539.1">
    <property type="nucleotide sequence ID" value="NZ_JANLCJ010000004.1"/>
</dbReference>
<dbReference type="PANTHER" id="PTHR47197">
    <property type="entry name" value="PROTEIN NIRF"/>
    <property type="match status" value="1"/>
</dbReference>
<name>A0ABT2H436_9MICO</name>
<dbReference type="PANTHER" id="PTHR47197:SF3">
    <property type="entry name" value="DIHYDRO-HEME D1 DEHYDROGENASE"/>
    <property type="match status" value="1"/>
</dbReference>
<dbReference type="InterPro" id="IPR051200">
    <property type="entry name" value="Host-pathogen_enzymatic-act"/>
</dbReference>
<dbReference type="NCBIfam" id="TIGR02276">
    <property type="entry name" value="beta_rpt_yvtn"/>
    <property type="match status" value="1"/>
</dbReference>
<accession>A0ABT2H436</accession>
<dbReference type="Pfam" id="PF04122">
    <property type="entry name" value="CW_binding_2"/>
    <property type="match status" value="3"/>
</dbReference>
<protein>
    <submittedName>
        <fullName evidence="1">Cell wall-binding repeat-containing protein</fullName>
    </submittedName>
</protein>
<dbReference type="SUPFAM" id="SSF50974">
    <property type="entry name" value="Nitrous oxide reductase, N-terminal domain"/>
    <property type="match status" value="1"/>
</dbReference>
<dbReference type="InterPro" id="IPR007253">
    <property type="entry name" value="Cell_wall-bd_2"/>
</dbReference>
<dbReference type="SUPFAM" id="SSF75011">
    <property type="entry name" value="3-carboxy-cis,cis-mucoante lactonizing enzyme"/>
    <property type="match status" value="1"/>
</dbReference>
<gene>
    <name evidence="1" type="ORF">N1032_13090</name>
</gene>